<organism evidence="6 7">
    <name type="scientific">Dillenia turbinata</name>
    <dbReference type="NCBI Taxonomy" id="194707"/>
    <lineage>
        <taxon>Eukaryota</taxon>
        <taxon>Viridiplantae</taxon>
        <taxon>Streptophyta</taxon>
        <taxon>Embryophyta</taxon>
        <taxon>Tracheophyta</taxon>
        <taxon>Spermatophyta</taxon>
        <taxon>Magnoliopsida</taxon>
        <taxon>eudicotyledons</taxon>
        <taxon>Gunneridae</taxon>
        <taxon>Pentapetalae</taxon>
        <taxon>Dilleniales</taxon>
        <taxon>Dilleniaceae</taxon>
        <taxon>Dillenia</taxon>
    </lineage>
</organism>
<evidence type="ECO:0000256" key="1">
    <source>
        <dbReference type="ARBA" id="ARBA00012995"/>
    </source>
</evidence>
<gene>
    <name evidence="6" type="ORF">RJ641_020166</name>
</gene>
<keyword evidence="4" id="KW-0520">NAD</keyword>
<dbReference type="AlphaFoldDB" id="A0AAN8ULK3"/>
<reference evidence="6 7" key="1">
    <citation type="submission" date="2023-12" db="EMBL/GenBank/DDBJ databases">
        <title>A high-quality genome assembly for Dillenia turbinata (Dilleniales).</title>
        <authorList>
            <person name="Chanderbali A."/>
        </authorList>
    </citation>
    <scope>NUCLEOTIDE SEQUENCE [LARGE SCALE GENOMIC DNA]</scope>
    <source>
        <strain evidence="6">LSX21</strain>
        <tissue evidence="6">Leaf</tissue>
    </source>
</reference>
<dbReference type="EMBL" id="JBAMMX010000025">
    <property type="protein sequence ID" value="KAK6915049.1"/>
    <property type="molecule type" value="Genomic_DNA"/>
</dbReference>
<dbReference type="Proteomes" id="UP001370490">
    <property type="component" value="Unassembled WGS sequence"/>
</dbReference>
<accession>A0AAN8ULK3</accession>
<proteinExistence type="predicted"/>
<dbReference type="EC" id="1.1.1.37" evidence="1"/>
<dbReference type="PANTHER" id="PTHR11540">
    <property type="entry name" value="MALATE AND LACTATE DEHYDROGENASE"/>
    <property type="match status" value="1"/>
</dbReference>
<evidence type="ECO:0000313" key="7">
    <source>
        <dbReference type="Proteomes" id="UP001370490"/>
    </source>
</evidence>
<dbReference type="GO" id="GO:0009507">
    <property type="term" value="C:chloroplast"/>
    <property type="evidence" value="ECO:0007669"/>
    <property type="project" value="TreeGrafter"/>
</dbReference>
<evidence type="ECO:0000256" key="3">
    <source>
        <dbReference type="ARBA" id="ARBA00023002"/>
    </source>
</evidence>
<dbReference type="InterPro" id="IPR001236">
    <property type="entry name" value="Lactate/malate_DH_N"/>
</dbReference>
<dbReference type="Gene3D" id="3.40.50.720">
    <property type="entry name" value="NAD(P)-binding Rossmann-like Domain"/>
    <property type="match status" value="1"/>
</dbReference>
<dbReference type="PANTHER" id="PTHR11540:SF71">
    <property type="entry name" value="MALATE DEHYDROGENASE 1, PEROXISOMAL"/>
    <property type="match status" value="1"/>
</dbReference>
<sequence>MQESQLISTIELHDGARHSVGKNELPIKRRSLWIQSSNTGRSRRNSHMDTSAVVHGFLSPQQLENALTCMDLVIIPTEVPWKPGMTRDDFFNTNAGIVKTLCEGIVKCCPGAIVNLISNCVNSTVTIAAEKFWGLILKKLTVQSDNFNPPLSGNTTMLFTPEEIKYLTARIQNGGIEVVETKARSGSAQDQCNITFKNPDVAVFLGSSF</sequence>
<dbReference type="GO" id="GO:0030060">
    <property type="term" value="F:L-malate dehydrogenase (NAD+) activity"/>
    <property type="evidence" value="ECO:0007669"/>
    <property type="project" value="UniProtKB-EC"/>
</dbReference>
<feature type="domain" description="Lactate/malate dehydrogenase N-terminal" evidence="5">
    <location>
        <begin position="44"/>
        <end position="132"/>
    </location>
</feature>
<evidence type="ECO:0000256" key="2">
    <source>
        <dbReference type="ARBA" id="ARBA00022532"/>
    </source>
</evidence>
<evidence type="ECO:0000313" key="6">
    <source>
        <dbReference type="EMBL" id="KAK6915049.1"/>
    </source>
</evidence>
<keyword evidence="2" id="KW-0816">Tricarboxylic acid cycle</keyword>
<protein>
    <recommendedName>
        <fullName evidence="1">malate dehydrogenase</fullName>
        <ecNumber evidence="1">1.1.1.37</ecNumber>
    </recommendedName>
</protein>
<evidence type="ECO:0000259" key="5">
    <source>
        <dbReference type="Pfam" id="PF00056"/>
    </source>
</evidence>
<name>A0AAN8ULK3_9MAGN</name>
<dbReference type="SUPFAM" id="SSF51735">
    <property type="entry name" value="NAD(P)-binding Rossmann-fold domains"/>
    <property type="match status" value="1"/>
</dbReference>
<dbReference type="Pfam" id="PF00056">
    <property type="entry name" value="Ldh_1_N"/>
    <property type="match status" value="1"/>
</dbReference>
<keyword evidence="7" id="KW-1185">Reference proteome</keyword>
<comment type="caution">
    <text evidence="6">The sequence shown here is derived from an EMBL/GenBank/DDBJ whole genome shotgun (WGS) entry which is preliminary data.</text>
</comment>
<dbReference type="GO" id="GO:0006099">
    <property type="term" value="P:tricarboxylic acid cycle"/>
    <property type="evidence" value="ECO:0007669"/>
    <property type="project" value="UniProtKB-KW"/>
</dbReference>
<dbReference type="InterPro" id="IPR036291">
    <property type="entry name" value="NAD(P)-bd_dom_sf"/>
</dbReference>
<keyword evidence="3" id="KW-0560">Oxidoreductase</keyword>
<evidence type="ECO:0000256" key="4">
    <source>
        <dbReference type="ARBA" id="ARBA00023027"/>
    </source>
</evidence>